<evidence type="ECO:0000313" key="2">
    <source>
        <dbReference type="Proteomes" id="UP000230066"/>
    </source>
</evidence>
<dbReference type="AlphaFoldDB" id="A0A4E0S3V0"/>
<protein>
    <submittedName>
        <fullName evidence="1">Uncharacterized protein</fullName>
    </submittedName>
</protein>
<comment type="caution">
    <text evidence="1">The sequence shown here is derived from an EMBL/GenBank/DDBJ whole genome shotgun (WGS) entry which is preliminary data.</text>
</comment>
<proteinExistence type="predicted"/>
<reference evidence="1" key="1">
    <citation type="submission" date="2019-03" db="EMBL/GenBank/DDBJ databases">
        <title>Improved annotation for the trematode Fasciola hepatica.</title>
        <authorList>
            <person name="Choi Y.-J."/>
            <person name="Martin J."/>
            <person name="Mitreva M."/>
        </authorList>
    </citation>
    <scope>NUCLEOTIDE SEQUENCE [LARGE SCALE GENOMIC DNA]</scope>
</reference>
<organism evidence="1 2">
    <name type="scientific">Fasciola hepatica</name>
    <name type="common">Liver fluke</name>
    <dbReference type="NCBI Taxonomy" id="6192"/>
    <lineage>
        <taxon>Eukaryota</taxon>
        <taxon>Metazoa</taxon>
        <taxon>Spiralia</taxon>
        <taxon>Lophotrochozoa</taxon>
        <taxon>Platyhelminthes</taxon>
        <taxon>Trematoda</taxon>
        <taxon>Digenea</taxon>
        <taxon>Plagiorchiida</taxon>
        <taxon>Echinostomata</taxon>
        <taxon>Echinostomatoidea</taxon>
        <taxon>Fasciolidae</taxon>
        <taxon>Fasciola</taxon>
    </lineage>
</organism>
<sequence length="208" mass="24378">MTACLFNFNRDRVFATCFRILIIPVVIADPFTNQPREEYFPTSCGKKCDNLIILDFGACGSVVRLTPELRAKKTLSIRIASLDKEDVDLQNYKTFAIILYTEKAYIQWLVLFPELQMIWNWDYRRGHHEAFDLWHSLKHAERQDQLLNQSINETWYLSLIGVRDWTIFPIVGEDPPLRLDVSRPMGNNEIHIIETTMYKIVRLPTGNK</sequence>
<name>A0A4E0S3V0_FASHE</name>
<keyword evidence="2" id="KW-1185">Reference proteome</keyword>
<gene>
    <name evidence="1" type="ORF">D915_001054</name>
</gene>
<dbReference type="Proteomes" id="UP000230066">
    <property type="component" value="Unassembled WGS sequence"/>
</dbReference>
<accession>A0A4E0S3V0</accession>
<evidence type="ECO:0000313" key="1">
    <source>
        <dbReference type="EMBL" id="THD28150.1"/>
    </source>
</evidence>
<dbReference type="EMBL" id="JXXN02000224">
    <property type="protein sequence ID" value="THD28150.1"/>
    <property type="molecule type" value="Genomic_DNA"/>
</dbReference>